<organism evidence="9 10">
    <name type="scientific">Candidatus Gemmiger excrementigallinarum</name>
    <dbReference type="NCBI Taxonomy" id="2838609"/>
    <lineage>
        <taxon>Bacteria</taxon>
        <taxon>Bacillati</taxon>
        <taxon>Bacillota</taxon>
        <taxon>Clostridia</taxon>
        <taxon>Eubacteriales</taxon>
        <taxon>Gemmiger</taxon>
    </lineage>
</organism>
<evidence type="ECO:0000256" key="4">
    <source>
        <dbReference type="ARBA" id="ARBA00023125"/>
    </source>
</evidence>
<evidence type="ECO:0000256" key="2">
    <source>
        <dbReference type="ARBA" id="ARBA00008857"/>
    </source>
</evidence>
<keyword evidence="3" id="KW-0229">DNA integration</keyword>
<evidence type="ECO:0000256" key="3">
    <source>
        <dbReference type="ARBA" id="ARBA00022908"/>
    </source>
</evidence>
<dbReference type="PROSITE" id="PS51900">
    <property type="entry name" value="CB"/>
    <property type="match status" value="1"/>
</dbReference>
<dbReference type="InterPro" id="IPR050090">
    <property type="entry name" value="Tyrosine_recombinase_XerCD"/>
</dbReference>
<evidence type="ECO:0000256" key="1">
    <source>
        <dbReference type="ARBA" id="ARBA00003283"/>
    </source>
</evidence>
<dbReference type="GO" id="GO:0015074">
    <property type="term" value="P:DNA integration"/>
    <property type="evidence" value="ECO:0007669"/>
    <property type="project" value="UniProtKB-KW"/>
</dbReference>
<dbReference type="InterPro" id="IPR044068">
    <property type="entry name" value="CB"/>
</dbReference>
<feature type="domain" description="Core-binding (CB)" evidence="8">
    <location>
        <begin position="18"/>
        <end position="108"/>
    </location>
</feature>
<evidence type="ECO:0000313" key="9">
    <source>
        <dbReference type="EMBL" id="HIZ42458.1"/>
    </source>
</evidence>
<dbReference type="CDD" id="cd01189">
    <property type="entry name" value="INT_ICEBs1_C_like"/>
    <property type="match status" value="1"/>
</dbReference>
<sequence>MKVTKDKGKSVLDFSEETTLEDWLLYWLDAYVKPVSKPSGYEHYRDNCVKHIIPAIGEIQLGNLTPRVLQRFFNEQARTGNLRTGGPLSTKSLRNMRAVLDVALKLATAEELMPSNPVPLTAIKSVKSRRVQIMTNDSQRVLETYLFEHFGHKEAGILLALYTGMRLGEICALRWKNYQQSTGMLSVESTVRRISDIDSSPTAPKTQLVFGSVKTTSSERELYMPDVVQQLLKLQRERFAKEFGHEAGDEDFIVFNRCGRVMDPDNLSHYFSRILRQLHLEHVKFHAMRHTFATRAIENGIDVATVSGLLGHADVTTTTHFYVHPRDEAMRAAMRGIVPVGTAKFGNGA</sequence>
<dbReference type="GO" id="GO:0006310">
    <property type="term" value="P:DNA recombination"/>
    <property type="evidence" value="ECO:0007669"/>
    <property type="project" value="UniProtKB-KW"/>
</dbReference>
<keyword evidence="4 6" id="KW-0238">DNA-binding</keyword>
<accession>A0A9D2JAF4</accession>
<dbReference type="Pfam" id="PF14659">
    <property type="entry name" value="Phage_int_SAM_3"/>
    <property type="match status" value="1"/>
</dbReference>
<dbReference type="PANTHER" id="PTHR30349:SF64">
    <property type="entry name" value="PROPHAGE INTEGRASE INTD-RELATED"/>
    <property type="match status" value="1"/>
</dbReference>
<reference evidence="9" key="1">
    <citation type="journal article" date="2021" name="PeerJ">
        <title>Extensive microbial diversity within the chicken gut microbiome revealed by metagenomics and culture.</title>
        <authorList>
            <person name="Gilroy R."/>
            <person name="Ravi A."/>
            <person name="Getino M."/>
            <person name="Pursley I."/>
            <person name="Horton D.L."/>
            <person name="Alikhan N.F."/>
            <person name="Baker D."/>
            <person name="Gharbi K."/>
            <person name="Hall N."/>
            <person name="Watson M."/>
            <person name="Adriaenssens E.M."/>
            <person name="Foster-Nyarko E."/>
            <person name="Jarju S."/>
            <person name="Secka A."/>
            <person name="Antonio M."/>
            <person name="Oren A."/>
            <person name="Chaudhuri R.R."/>
            <person name="La Ragione R."/>
            <person name="Hildebrand F."/>
            <person name="Pallen M.J."/>
        </authorList>
    </citation>
    <scope>NUCLEOTIDE SEQUENCE</scope>
    <source>
        <strain evidence="9">ChiSxjej1B13-11774</strain>
    </source>
</reference>
<dbReference type="EMBL" id="DXBP01000049">
    <property type="protein sequence ID" value="HIZ42458.1"/>
    <property type="molecule type" value="Genomic_DNA"/>
</dbReference>
<dbReference type="PROSITE" id="PS51898">
    <property type="entry name" value="TYR_RECOMBINASE"/>
    <property type="match status" value="1"/>
</dbReference>
<reference evidence="9" key="2">
    <citation type="submission" date="2021-04" db="EMBL/GenBank/DDBJ databases">
        <authorList>
            <person name="Gilroy R."/>
        </authorList>
    </citation>
    <scope>NUCLEOTIDE SEQUENCE</scope>
    <source>
        <strain evidence="9">ChiSxjej1B13-11774</strain>
    </source>
</reference>
<dbReference type="InterPro" id="IPR011010">
    <property type="entry name" value="DNA_brk_join_enz"/>
</dbReference>
<keyword evidence="5" id="KW-0233">DNA recombination</keyword>
<name>A0A9D2JAF4_9FIRM</name>
<dbReference type="GO" id="GO:0003677">
    <property type="term" value="F:DNA binding"/>
    <property type="evidence" value="ECO:0007669"/>
    <property type="project" value="UniProtKB-UniRule"/>
</dbReference>
<dbReference type="Proteomes" id="UP000824048">
    <property type="component" value="Unassembled WGS sequence"/>
</dbReference>
<dbReference type="Pfam" id="PF00589">
    <property type="entry name" value="Phage_integrase"/>
    <property type="match status" value="1"/>
</dbReference>
<dbReference type="SUPFAM" id="SSF56349">
    <property type="entry name" value="DNA breaking-rejoining enzymes"/>
    <property type="match status" value="1"/>
</dbReference>
<dbReference type="InterPro" id="IPR002104">
    <property type="entry name" value="Integrase_catalytic"/>
</dbReference>
<evidence type="ECO:0000256" key="6">
    <source>
        <dbReference type="PROSITE-ProRule" id="PRU01248"/>
    </source>
</evidence>
<gene>
    <name evidence="9" type="ORF">H9811_07840</name>
</gene>
<evidence type="ECO:0000256" key="5">
    <source>
        <dbReference type="ARBA" id="ARBA00023172"/>
    </source>
</evidence>
<evidence type="ECO:0000259" key="8">
    <source>
        <dbReference type="PROSITE" id="PS51900"/>
    </source>
</evidence>
<feature type="domain" description="Tyr recombinase" evidence="7">
    <location>
        <begin position="129"/>
        <end position="335"/>
    </location>
</feature>
<dbReference type="InterPro" id="IPR010998">
    <property type="entry name" value="Integrase_recombinase_N"/>
</dbReference>
<comment type="function">
    <text evidence="1">Site-specific tyrosine recombinase, which acts by catalyzing the cutting and rejoining of the recombining DNA molecules.</text>
</comment>
<dbReference type="InterPro" id="IPR013762">
    <property type="entry name" value="Integrase-like_cat_sf"/>
</dbReference>
<evidence type="ECO:0000259" key="7">
    <source>
        <dbReference type="PROSITE" id="PS51898"/>
    </source>
</evidence>
<comment type="caution">
    <text evidence="9">The sequence shown here is derived from an EMBL/GenBank/DDBJ whole genome shotgun (WGS) entry which is preliminary data.</text>
</comment>
<comment type="similarity">
    <text evidence="2">Belongs to the 'phage' integrase family.</text>
</comment>
<dbReference type="PANTHER" id="PTHR30349">
    <property type="entry name" value="PHAGE INTEGRASE-RELATED"/>
    <property type="match status" value="1"/>
</dbReference>
<protein>
    <submittedName>
        <fullName evidence="9">Site-specific integrase</fullName>
    </submittedName>
</protein>
<dbReference type="InterPro" id="IPR004107">
    <property type="entry name" value="Integrase_SAM-like_N"/>
</dbReference>
<dbReference type="AlphaFoldDB" id="A0A9D2JAF4"/>
<dbReference type="Gene3D" id="1.10.443.10">
    <property type="entry name" value="Intergrase catalytic core"/>
    <property type="match status" value="1"/>
</dbReference>
<evidence type="ECO:0000313" key="10">
    <source>
        <dbReference type="Proteomes" id="UP000824048"/>
    </source>
</evidence>
<dbReference type="Gene3D" id="1.10.150.130">
    <property type="match status" value="1"/>
</dbReference>
<proteinExistence type="inferred from homology"/>